<evidence type="ECO:0000313" key="1">
    <source>
        <dbReference type="EMBL" id="CDW77126.1"/>
    </source>
</evidence>
<organism evidence="1 2">
    <name type="scientific">Stylonychia lemnae</name>
    <name type="common">Ciliate</name>
    <dbReference type="NCBI Taxonomy" id="5949"/>
    <lineage>
        <taxon>Eukaryota</taxon>
        <taxon>Sar</taxon>
        <taxon>Alveolata</taxon>
        <taxon>Ciliophora</taxon>
        <taxon>Intramacronucleata</taxon>
        <taxon>Spirotrichea</taxon>
        <taxon>Stichotrichia</taxon>
        <taxon>Sporadotrichida</taxon>
        <taxon>Oxytrichidae</taxon>
        <taxon>Stylonychinae</taxon>
        <taxon>Stylonychia</taxon>
    </lineage>
</organism>
<proteinExistence type="predicted"/>
<dbReference type="AlphaFoldDB" id="A0A078A8K8"/>
<accession>A0A078A8K8</accession>
<dbReference type="InParanoid" id="A0A078A8K8"/>
<keyword evidence="2" id="KW-1185">Reference proteome</keyword>
<dbReference type="OrthoDB" id="10600818at2759"/>
<dbReference type="EMBL" id="CCKQ01005859">
    <property type="protein sequence ID" value="CDW77126.1"/>
    <property type="molecule type" value="Genomic_DNA"/>
</dbReference>
<gene>
    <name evidence="1" type="primary">Contig7881.g392</name>
    <name evidence="1" type="ORF">STYLEM_6095</name>
</gene>
<name>A0A078A8K8_STYLE</name>
<protein>
    <submittedName>
        <fullName evidence="1">Uncharacterized protein</fullName>
    </submittedName>
</protein>
<reference evidence="1 2" key="1">
    <citation type="submission" date="2014-06" db="EMBL/GenBank/DDBJ databases">
        <authorList>
            <person name="Swart Estienne"/>
        </authorList>
    </citation>
    <scope>NUCLEOTIDE SEQUENCE [LARGE SCALE GENOMIC DNA]</scope>
    <source>
        <strain evidence="1 2">130c</strain>
    </source>
</reference>
<evidence type="ECO:0000313" key="2">
    <source>
        <dbReference type="Proteomes" id="UP000039865"/>
    </source>
</evidence>
<dbReference type="Proteomes" id="UP000039865">
    <property type="component" value="Unassembled WGS sequence"/>
</dbReference>
<sequence length="262" mass="30190">MMNNYCKTSSLVKSINFMICLNQALQTISIIGHHFCQLDFLNLRVMLMEATFKQIMEGIIPVLVDDLRNLLSFWATIAAQLLMVQNVRVQPRLSNESSNPNSAQRLSILTGMRIPPTQPLANIIEEESKITMNQKSTKMNMIGRSVGVERAKKLEIKLKVILTKKITTSNLPKIRLYQQEKEAICKLLNEYYPLYRGFIRLLPQHYNTKFCQKDHKRVFDKYSQGKNTIGFNMTGGLDMIGFLVPAFDFEKPEQWDECMSKA</sequence>